<dbReference type="PANTHER" id="PTHR33433">
    <property type="entry name" value="FLOWERING-PROMOTING FACTOR 1-LIKE PROTEIN 1"/>
    <property type="match status" value="1"/>
</dbReference>
<comment type="similarity">
    <text evidence="1">Belongs to the FPF1 family.</text>
</comment>
<accession>A0A7I3ZUP4</accession>
<sequence>MQKRSQIDTMSGSGVWKFQSDGVISVEENPVADTSIPGPSMGLKVLLYSATNEYISNLEQLDAKLFGLGWREYFRNKYVRQYHRSDDTCDLITLPVLFRNIRTTHMYDIVVKTRSAFQVRDA</sequence>
<evidence type="ECO:0000256" key="1">
    <source>
        <dbReference type="ARBA" id="ARBA00008013"/>
    </source>
</evidence>
<keyword evidence="3" id="KW-1185">Reference proteome</keyword>
<dbReference type="InParanoid" id="A0A7I3ZUP4"/>
<reference evidence="2 3" key="2">
    <citation type="journal article" date="2018" name="Plant J.">
        <title>The Physcomitrella patens chromosome-scale assembly reveals moss genome structure and evolution.</title>
        <authorList>
            <person name="Lang D."/>
            <person name="Ullrich K.K."/>
            <person name="Murat F."/>
            <person name="Fuchs J."/>
            <person name="Jenkins J."/>
            <person name="Haas F.B."/>
            <person name="Piednoel M."/>
            <person name="Gundlach H."/>
            <person name="Van Bel M."/>
            <person name="Meyberg R."/>
            <person name="Vives C."/>
            <person name="Morata J."/>
            <person name="Symeonidi A."/>
            <person name="Hiss M."/>
            <person name="Muchero W."/>
            <person name="Kamisugi Y."/>
            <person name="Saleh O."/>
            <person name="Blanc G."/>
            <person name="Decker E.L."/>
            <person name="van Gessel N."/>
            <person name="Grimwood J."/>
            <person name="Hayes R.D."/>
            <person name="Graham S.W."/>
            <person name="Gunter L.E."/>
            <person name="McDaniel S.F."/>
            <person name="Hoernstein S.N.W."/>
            <person name="Larsson A."/>
            <person name="Li F.W."/>
            <person name="Perroud P.F."/>
            <person name="Phillips J."/>
            <person name="Ranjan P."/>
            <person name="Rokshar D.S."/>
            <person name="Rothfels C.J."/>
            <person name="Schneider L."/>
            <person name="Shu S."/>
            <person name="Stevenson D.W."/>
            <person name="Thummler F."/>
            <person name="Tillich M."/>
            <person name="Villarreal Aguilar J.C."/>
            <person name="Widiez T."/>
            <person name="Wong G.K."/>
            <person name="Wymore A."/>
            <person name="Zhang Y."/>
            <person name="Zimmer A.D."/>
            <person name="Quatrano R.S."/>
            <person name="Mayer K.F.X."/>
            <person name="Goodstein D."/>
            <person name="Casacuberta J.M."/>
            <person name="Vandepoele K."/>
            <person name="Reski R."/>
            <person name="Cuming A.C."/>
            <person name="Tuskan G.A."/>
            <person name="Maumus F."/>
            <person name="Salse J."/>
            <person name="Schmutz J."/>
            <person name="Rensing S.A."/>
        </authorList>
    </citation>
    <scope>NUCLEOTIDE SEQUENCE [LARGE SCALE GENOMIC DNA]</scope>
    <source>
        <strain evidence="2 3">cv. Gransden 2004</strain>
    </source>
</reference>
<reference evidence="2" key="3">
    <citation type="submission" date="2020-12" db="UniProtKB">
        <authorList>
            <consortium name="EnsemblPlants"/>
        </authorList>
    </citation>
    <scope>IDENTIFICATION</scope>
</reference>
<name>A0A7I3ZUP4_PHYPA</name>
<dbReference type="Gramene" id="Pp3c18_17280V3.4">
    <property type="protein sequence ID" value="PAC:32981355.CDS.1"/>
    <property type="gene ID" value="Pp3c18_17280"/>
</dbReference>
<dbReference type="AlphaFoldDB" id="A0A7I3ZUP4"/>
<dbReference type="EnsemblPlants" id="Pp3c18_17280V3.4">
    <property type="protein sequence ID" value="PAC:32981355.CDS.1"/>
    <property type="gene ID" value="Pp3c18_17280"/>
</dbReference>
<reference evidence="2 3" key="1">
    <citation type="journal article" date="2008" name="Science">
        <title>The Physcomitrella genome reveals evolutionary insights into the conquest of land by plants.</title>
        <authorList>
            <person name="Rensing S."/>
            <person name="Lang D."/>
            <person name="Zimmer A."/>
            <person name="Terry A."/>
            <person name="Salamov A."/>
            <person name="Shapiro H."/>
            <person name="Nishiyama T."/>
            <person name="Perroud P.-F."/>
            <person name="Lindquist E."/>
            <person name="Kamisugi Y."/>
            <person name="Tanahashi T."/>
            <person name="Sakakibara K."/>
            <person name="Fujita T."/>
            <person name="Oishi K."/>
            <person name="Shin-I T."/>
            <person name="Kuroki Y."/>
            <person name="Toyoda A."/>
            <person name="Suzuki Y."/>
            <person name="Hashimoto A."/>
            <person name="Yamaguchi K."/>
            <person name="Sugano A."/>
            <person name="Kohara Y."/>
            <person name="Fujiyama A."/>
            <person name="Anterola A."/>
            <person name="Aoki S."/>
            <person name="Ashton N."/>
            <person name="Barbazuk W.B."/>
            <person name="Barker E."/>
            <person name="Bennetzen J."/>
            <person name="Bezanilla M."/>
            <person name="Blankenship R."/>
            <person name="Cho S.H."/>
            <person name="Dutcher S."/>
            <person name="Estelle M."/>
            <person name="Fawcett J.A."/>
            <person name="Gundlach H."/>
            <person name="Hanada K."/>
            <person name="Heyl A."/>
            <person name="Hicks K.A."/>
            <person name="Hugh J."/>
            <person name="Lohr M."/>
            <person name="Mayer K."/>
            <person name="Melkozernov A."/>
            <person name="Murata T."/>
            <person name="Nelson D."/>
            <person name="Pils B."/>
            <person name="Prigge M."/>
            <person name="Reiss B."/>
            <person name="Renner T."/>
            <person name="Rombauts S."/>
            <person name="Rushton P."/>
            <person name="Sanderfoot A."/>
            <person name="Schween G."/>
            <person name="Shiu S.-H."/>
            <person name="Stueber K."/>
            <person name="Theodoulou F.L."/>
            <person name="Tu H."/>
            <person name="Van de Peer Y."/>
            <person name="Verrier P.J."/>
            <person name="Waters E."/>
            <person name="Wood A."/>
            <person name="Yang L."/>
            <person name="Cove D."/>
            <person name="Cuming A."/>
            <person name="Hasebe M."/>
            <person name="Lucas S."/>
            <person name="Mishler D.B."/>
            <person name="Reski R."/>
            <person name="Grigoriev I."/>
            <person name="Quatrano R.S."/>
            <person name="Boore J.L."/>
        </authorList>
    </citation>
    <scope>NUCLEOTIDE SEQUENCE [LARGE SCALE GENOMIC DNA]</scope>
    <source>
        <strain evidence="2 3">cv. Gransden 2004</strain>
    </source>
</reference>
<dbReference type="InterPro" id="IPR039274">
    <property type="entry name" value="FPF1"/>
</dbReference>
<protein>
    <submittedName>
        <fullName evidence="2">Uncharacterized protein</fullName>
    </submittedName>
</protein>
<dbReference type="GeneID" id="112295516"/>
<dbReference type="OMA" id="IRTTHMY"/>
<dbReference type="Proteomes" id="UP000006727">
    <property type="component" value="Chromosome 18"/>
</dbReference>
<dbReference type="RefSeq" id="XP_073396980.1">
    <property type="nucleotide sequence ID" value="XM_073540879.1"/>
</dbReference>
<dbReference type="EMBL" id="ABEU02000018">
    <property type="status" value="NOT_ANNOTATED_CDS"/>
    <property type="molecule type" value="Genomic_DNA"/>
</dbReference>
<organism evidence="2 3">
    <name type="scientific">Physcomitrium patens</name>
    <name type="common">Spreading-leaved earth moss</name>
    <name type="synonym">Physcomitrella patens</name>
    <dbReference type="NCBI Taxonomy" id="3218"/>
    <lineage>
        <taxon>Eukaryota</taxon>
        <taxon>Viridiplantae</taxon>
        <taxon>Streptophyta</taxon>
        <taxon>Embryophyta</taxon>
        <taxon>Bryophyta</taxon>
        <taxon>Bryophytina</taxon>
        <taxon>Bryopsida</taxon>
        <taxon>Funariidae</taxon>
        <taxon>Funariales</taxon>
        <taxon>Funariaceae</taxon>
        <taxon>Physcomitrium</taxon>
    </lineage>
</organism>
<dbReference type="OrthoDB" id="612242at2759"/>
<gene>
    <name evidence="2" type="primary">LOC112295516</name>
</gene>
<evidence type="ECO:0000313" key="2">
    <source>
        <dbReference type="EnsemblPlants" id="PAC:32981355.CDS.1"/>
    </source>
</evidence>
<evidence type="ECO:0000313" key="3">
    <source>
        <dbReference type="Proteomes" id="UP000006727"/>
    </source>
</evidence>
<proteinExistence type="inferred from homology"/>